<evidence type="ECO:0000313" key="3">
    <source>
        <dbReference type="Proteomes" id="UP000051952"/>
    </source>
</evidence>
<dbReference type="EMBL" id="CYKH01001593">
    <property type="protein sequence ID" value="CUG87826.1"/>
    <property type="molecule type" value="Genomic_DNA"/>
</dbReference>
<reference evidence="3" key="1">
    <citation type="submission" date="2015-09" db="EMBL/GenBank/DDBJ databases">
        <authorList>
            <consortium name="Pathogen Informatics"/>
        </authorList>
    </citation>
    <scope>NUCLEOTIDE SEQUENCE [LARGE SCALE GENOMIC DNA]</scope>
    <source>
        <strain evidence="3">Lake Konstanz</strain>
    </source>
</reference>
<dbReference type="Proteomes" id="UP000051952">
    <property type="component" value="Unassembled WGS sequence"/>
</dbReference>
<evidence type="ECO:0000256" key="1">
    <source>
        <dbReference type="SAM" id="Coils"/>
    </source>
</evidence>
<accession>A0A0S4JF98</accession>
<organism evidence="2 3">
    <name type="scientific">Bodo saltans</name>
    <name type="common">Flagellated protozoan</name>
    <dbReference type="NCBI Taxonomy" id="75058"/>
    <lineage>
        <taxon>Eukaryota</taxon>
        <taxon>Discoba</taxon>
        <taxon>Euglenozoa</taxon>
        <taxon>Kinetoplastea</taxon>
        <taxon>Metakinetoplastina</taxon>
        <taxon>Eubodonida</taxon>
        <taxon>Bodonidae</taxon>
        <taxon>Bodo</taxon>
    </lineage>
</organism>
<name>A0A0S4JF98_BODSA</name>
<keyword evidence="3" id="KW-1185">Reference proteome</keyword>
<dbReference type="VEuPathDB" id="TriTrypDB:BSAL_12205"/>
<keyword evidence="1" id="KW-0175">Coiled coil</keyword>
<dbReference type="AlphaFoldDB" id="A0A0S4JF98"/>
<sequence length="292" mass="32917">MFSSFKNEMILLQMMIDFTFRKEHRPRMATIQHKLHAIETEIARKSGEVHVVVSTLREAKQTTADLNSAIDECQRRLAALRSSQPPQESDAADVERDLLSKAVVRTQQRRQSVQRQLEEHLQRDDELRKAMDRAKAELTASAKKTMELRRVQRKLEREVQEINESKKAVVSTFETSSKRTKILAAKSATLSALAHDEMKVRDATKAECVNLTQKQDALSKLLTDTRERCAELFALIELSSAQVNDVPAAAAIIDEDTTTLTKGEDGSEAQTQSLLIAEYRATIERLLTQATA</sequence>
<evidence type="ECO:0000313" key="2">
    <source>
        <dbReference type="EMBL" id="CUG87826.1"/>
    </source>
</evidence>
<gene>
    <name evidence="2" type="ORF">BSAL_12205</name>
</gene>
<protein>
    <submittedName>
        <fullName evidence="2">Uncharacterized protein</fullName>
    </submittedName>
</protein>
<proteinExistence type="predicted"/>
<feature type="coiled-coil region" evidence="1">
    <location>
        <begin position="103"/>
        <end position="168"/>
    </location>
</feature>